<proteinExistence type="predicted"/>
<dbReference type="EMBL" id="ML738323">
    <property type="protein sequence ID" value="KAE8313669.1"/>
    <property type="molecule type" value="Genomic_DNA"/>
</dbReference>
<dbReference type="AlphaFoldDB" id="A0A5N6W172"/>
<protein>
    <submittedName>
        <fullName evidence="1">Uncharacterized protein</fullName>
    </submittedName>
</protein>
<accession>A0A5N6W172</accession>
<organism evidence="1 2">
    <name type="scientific">Aspergillus transmontanensis</name>
    <dbReference type="NCBI Taxonomy" id="1034304"/>
    <lineage>
        <taxon>Eukaryota</taxon>
        <taxon>Fungi</taxon>
        <taxon>Dikarya</taxon>
        <taxon>Ascomycota</taxon>
        <taxon>Pezizomycotina</taxon>
        <taxon>Eurotiomycetes</taxon>
        <taxon>Eurotiomycetidae</taxon>
        <taxon>Eurotiales</taxon>
        <taxon>Aspergillaceae</taxon>
        <taxon>Aspergillus</taxon>
        <taxon>Aspergillus subgen. Circumdati</taxon>
    </lineage>
</organism>
<sequence length="61" mass="6901">MITTKIIIPIIVLMVRDYYNFTSAIILIIILIIIGSTCDGNCTWLSAVFILPLQHLHRSTN</sequence>
<evidence type="ECO:0000313" key="2">
    <source>
        <dbReference type="Proteomes" id="UP000325433"/>
    </source>
</evidence>
<gene>
    <name evidence="1" type="ORF">BDV41DRAFT_535603</name>
</gene>
<evidence type="ECO:0000313" key="1">
    <source>
        <dbReference type="EMBL" id="KAE8313669.1"/>
    </source>
</evidence>
<dbReference type="Proteomes" id="UP000325433">
    <property type="component" value="Unassembled WGS sequence"/>
</dbReference>
<reference evidence="2" key="1">
    <citation type="submission" date="2019-04" db="EMBL/GenBank/DDBJ databases">
        <title>Friends and foes A comparative genomics studyof 23 Aspergillus species from section Flavi.</title>
        <authorList>
            <consortium name="DOE Joint Genome Institute"/>
            <person name="Kjaerbolling I."/>
            <person name="Vesth T."/>
            <person name="Frisvad J.C."/>
            <person name="Nybo J.L."/>
            <person name="Theobald S."/>
            <person name="Kildgaard S."/>
            <person name="Isbrandt T."/>
            <person name="Kuo A."/>
            <person name="Sato A."/>
            <person name="Lyhne E.K."/>
            <person name="Kogle M.E."/>
            <person name="Wiebenga A."/>
            <person name="Kun R.S."/>
            <person name="Lubbers R.J."/>
            <person name="Makela M.R."/>
            <person name="Barry K."/>
            <person name="Chovatia M."/>
            <person name="Clum A."/>
            <person name="Daum C."/>
            <person name="Haridas S."/>
            <person name="He G."/>
            <person name="LaButti K."/>
            <person name="Lipzen A."/>
            <person name="Mondo S."/>
            <person name="Riley R."/>
            <person name="Salamov A."/>
            <person name="Simmons B.A."/>
            <person name="Magnuson J.K."/>
            <person name="Henrissat B."/>
            <person name="Mortensen U.H."/>
            <person name="Larsen T.O."/>
            <person name="Devries R.P."/>
            <person name="Grigoriev I.V."/>
            <person name="Machida M."/>
            <person name="Baker S.E."/>
            <person name="Andersen M.R."/>
        </authorList>
    </citation>
    <scope>NUCLEOTIDE SEQUENCE [LARGE SCALE GENOMIC DNA]</scope>
    <source>
        <strain evidence="2">CBS 130015</strain>
    </source>
</reference>
<keyword evidence="2" id="KW-1185">Reference proteome</keyword>
<name>A0A5N6W172_9EURO</name>